<keyword evidence="5" id="KW-0067">ATP-binding</keyword>
<sequence>MPRFEDLPDIVRDARIETEFPDEYTTKHVRYKAGTSARHRRLRKEETWTRSSLLGQGAYGIVYLEHRKDDLKQRKRAVKEIKKFVRPGIEVDYWRELEAIFKFSHPKYSHCFVTADGWFEKDDSVFISMEYLPLGDLHTHLAQPLPEREARQIATQLLDGLEFMHGNNFVHRDLKPGNIMVVDPSPEWYIKIADFGISKRRREDVSTLNTMGRGTEGYAAPEVLGLGHAHENASYTFLVDMWSLGAVVYKLLTRQAAFQNLKKLYKYAEGDSEFPFGPLDAVKASPLASDFILALMSPRPEARPAAASAKLHHWLEMSSSSEDASVDAICDAAMLSGGDRSESSDSEDSIAPSAPIDPDASVNAEQTPAKQALPPYHAPYIEPGTDDAQRGRLPHLPMESRTILKTASQSNLKAAITRLRSQQEVSSKDEAVLESDDASTRMTDSSSSGSQNGSAVAVEP</sequence>
<feature type="domain" description="Protein kinase" evidence="7">
    <location>
        <begin position="48"/>
        <end position="315"/>
    </location>
</feature>
<dbReference type="InParanoid" id="A0A136J0D1"/>
<organism evidence="8 9">
    <name type="scientific">Microdochium bolleyi</name>
    <dbReference type="NCBI Taxonomy" id="196109"/>
    <lineage>
        <taxon>Eukaryota</taxon>
        <taxon>Fungi</taxon>
        <taxon>Dikarya</taxon>
        <taxon>Ascomycota</taxon>
        <taxon>Pezizomycotina</taxon>
        <taxon>Sordariomycetes</taxon>
        <taxon>Xylariomycetidae</taxon>
        <taxon>Xylariales</taxon>
        <taxon>Microdochiaceae</taxon>
        <taxon>Microdochium</taxon>
    </lineage>
</organism>
<dbReference type="PROSITE" id="PS01351">
    <property type="entry name" value="MAPK"/>
    <property type="match status" value="1"/>
</dbReference>
<dbReference type="InterPro" id="IPR000719">
    <property type="entry name" value="Prot_kinase_dom"/>
</dbReference>
<dbReference type="SUPFAM" id="SSF56112">
    <property type="entry name" value="Protein kinase-like (PK-like)"/>
    <property type="match status" value="1"/>
</dbReference>
<dbReference type="InterPro" id="IPR008271">
    <property type="entry name" value="Ser/Thr_kinase_AS"/>
</dbReference>
<reference evidence="9" key="1">
    <citation type="submission" date="2016-02" db="EMBL/GenBank/DDBJ databases">
        <title>Draft genome sequence of Microdochium bolleyi, a fungal endophyte of beachgrass.</title>
        <authorList>
            <consortium name="DOE Joint Genome Institute"/>
            <person name="David A.S."/>
            <person name="May G."/>
            <person name="Haridas S."/>
            <person name="Lim J."/>
            <person name="Wang M."/>
            <person name="Labutti K."/>
            <person name="Lipzen A."/>
            <person name="Barry K."/>
            <person name="Grigoriev I.V."/>
        </authorList>
    </citation>
    <scope>NUCLEOTIDE SEQUENCE [LARGE SCALE GENOMIC DNA]</scope>
    <source>
        <strain evidence="9">J235TASD1</strain>
    </source>
</reference>
<dbReference type="InterPro" id="IPR011009">
    <property type="entry name" value="Kinase-like_dom_sf"/>
</dbReference>
<feature type="region of interest" description="Disordered" evidence="6">
    <location>
        <begin position="336"/>
        <end position="393"/>
    </location>
</feature>
<gene>
    <name evidence="8" type="ORF">Micbo1qcDRAFT_205353</name>
</gene>
<dbReference type="STRING" id="196109.A0A136J0D1"/>
<dbReference type="GO" id="GO:0004707">
    <property type="term" value="F:MAP kinase activity"/>
    <property type="evidence" value="ECO:0007669"/>
    <property type="project" value="InterPro"/>
</dbReference>
<keyword evidence="4 8" id="KW-0418">Kinase</keyword>
<dbReference type="EMBL" id="KQ964252">
    <property type="protein sequence ID" value="KXJ90519.1"/>
    <property type="molecule type" value="Genomic_DNA"/>
</dbReference>
<evidence type="ECO:0000256" key="5">
    <source>
        <dbReference type="ARBA" id="ARBA00022840"/>
    </source>
</evidence>
<dbReference type="OrthoDB" id="10252171at2759"/>
<dbReference type="GO" id="GO:0005524">
    <property type="term" value="F:ATP binding"/>
    <property type="evidence" value="ECO:0007669"/>
    <property type="project" value="UniProtKB-KW"/>
</dbReference>
<accession>A0A136J0D1</accession>
<name>A0A136J0D1_9PEZI</name>
<feature type="compositionally biased region" description="Low complexity" evidence="6">
    <location>
        <begin position="440"/>
        <end position="454"/>
    </location>
</feature>
<dbReference type="PANTHER" id="PTHR43671:SF13">
    <property type="entry name" value="SERINE_THREONINE-PROTEIN KINASE NEK2"/>
    <property type="match status" value="1"/>
</dbReference>
<feature type="region of interest" description="Disordered" evidence="6">
    <location>
        <begin position="418"/>
        <end position="460"/>
    </location>
</feature>
<dbReference type="Pfam" id="PF00069">
    <property type="entry name" value="Pkinase"/>
    <property type="match status" value="1"/>
</dbReference>
<evidence type="ECO:0000256" key="4">
    <source>
        <dbReference type="ARBA" id="ARBA00022777"/>
    </source>
</evidence>
<keyword evidence="3" id="KW-0547">Nucleotide-binding</keyword>
<keyword evidence="1" id="KW-0723">Serine/threonine-protein kinase</keyword>
<evidence type="ECO:0000256" key="3">
    <source>
        <dbReference type="ARBA" id="ARBA00022741"/>
    </source>
</evidence>
<dbReference type="PROSITE" id="PS50011">
    <property type="entry name" value="PROTEIN_KINASE_DOM"/>
    <property type="match status" value="1"/>
</dbReference>
<dbReference type="AlphaFoldDB" id="A0A136J0D1"/>
<evidence type="ECO:0000256" key="1">
    <source>
        <dbReference type="ARBA" id="ARBA00022527"/>
    </source>
</evidence>
<dbReference type="Gene3D" id="1.10.510.10">
    <property type="entry name" value="Transferase(Phosphotransferase) domain 1"/>
    <property type="match status" value="1"/>
</dbReference>
<dbReference type="PROSITE" id="PS00108">
    <property type="entry name" value="PROTEIN_KINASE_ST"/>
    <property type="match status" value="1"/>
</dbReference>
<dbReference type="InterPro" id="IPR050660">
    <property type="entry name" value="NEK_Ser/Thr_kinase"/>
</dbReference>
<dbReference type="Gene3D" id="3.30.200.20">
    <property type="entry name" value="Phosphorylase Kinase, domain 1"/>
    <property type="match status" value="1"/>
</dbReference>
<protein>
    <submittedName>
        <fullName evidence="8">Kinase-like domain-containing protein</fullName>
    </submittedName>
</protein>
<dbReference type="InterPro" id="IPR003527">
    <property type="entry name" value="MAP_kinase_CS"/>
</dbReference>
<keyword evidence="9" id="KW-1185">Reference proteome</keyword>
<evidence type="ECO:0000313" key="8">
    <source>
        <dbReference type="EMBL" id="KXJ90519.1"/>
    </source>
</evidence>
<dbReference type="SMART" id="SM00220">
    <property type="entry name" value="S_TKc"/>
    <property type="match status" value="1"/>
</dbReference>
<evidence type="ECO:0000259" key="7">
    <source>
        <dbReference type="PROSITE" id="PS50011"/>
    </source>
</evidence>
<proteinExistence type="predicted"/>
<dbReference type="Proteomes" id="UP000070501">
    <property type="component" value="Unassembled WGS sequence"/>
</dbReference>
<dbReference type="PANTHER" id="PTHR43671">
    <property type="entry name" value="SERINE/THREONINE-PROTEIN KINASE NEK"/>
    <property type="match status" value="1"/>
</dbReference>
<keyword evidence="2" id="KW-0808">Transferase</keyword>
<evidence type="ECO:0000256" key="6">
    <source>
        <dbReference type="SAM" id="MobiDB-lite"/>
    </source>
</evidence>
<evidence type="ECO:0000256" key="2">
    <source>
        <dbReference type="ARBA" id="ARBA00022679"/>
    </source>
</evidence>
<evidence type="ECO:0000313" key="9">
    <source>
        <dbReference type="Proteomes" id="UP000070501"/>
    </source>
</evidence>